<accession>A0A645DJL8</accession>
<protein>
    <recommendedName>
        <fullName evidence="3">DUF340 domain-containing protein</fullName>
    </recommendedName>
</protein>
<reference evidence="2" key="1">
    <citation type="submission" date="2019-08" db="EMBL/GenBank/DDBJ databases">
        <authorList>
            <person name="Kucharzyk K."/>
            <person name="Murdoch R.W."/>
            <person name="Higgins S."/>
            <person name="Loffler F."/>
        </authorList>
    </citation>
    <scope>NUCLEOTIDE SEQUENCE</scope>
</reference>
<keyword evidence="1" id="KW-0812">Transmembrane</keyword>
<feature type="transmembrane region" description="Helical" evidence="1">
    <location>
        <begin position="90"/>
        <end position="108"/>
    </location>
</feature>
<evidence type="ECO:0008006" key="3">
    <source>
        <dbReference type="Google" id="ProtNLM"/>
    </source>
</evidence>
<keyword evidence="1" id="KW-0472">Membrane</keyword>
<comment type="caution">
    <text evidence="2">The sequence shown here is derived from an EMBL/GenBank/DDBJ whole genome shotgun (WGS) entry which is preliminary data.</text>
</comment>
<feature type="transmembrane region" description="Helical" evidence="1">
    <location>
        <begin position="35"/>
        <end position="53"/>
    </location>
</feature>
<keyword evidence="1" id="KW-1133">Transmembrane helix</keyword>
<evidence type="ECO:0000313" key="2">
    <source>
        <dbReference type="EMBL" id="MPM88772.1"/>
    </source>
</evidence>
<name>A0A645DJL8_9ZZZZ</name>
<proteinExistence type="predicted"/>
<organism evidence="2">
    <name type="scientific">bioreactor metagenome</name>
    <dbReference type="NCBI Taxonomy" id="1076179"/>
    <lineage>
        <taxon>unclassified sequences</taxon>
        <taxon>metagenomes</taxon>
        <taxon>ecological metagenomes</taxon>
    </lineage>
</organism>
<dbReference type="AlphaFoldDB" id="A0A645DJL8"/>
<evidence type="ECO:0000256" key="1">
    <source>
        <dbReference type="SAM" id="Phobius"/>
    </source>
</evidence>
<feature type="transmembrane region" description="Helical" evidence="1">
    <location>
        <begin position="60"/>
        <end position="78"/>
    </location>
</feature>
<dbReference type="EMBL" id="VSSQ01036323">
    <property type="protein sequence ID" value="MPM88772.1"/>
    <property type="molecule type" value="Genomic_DNA"/>
</dbReference>
<feature type="transmembrane region" description="Helical" evidence="1">
    <location>
        <begin position="120"/>
        <end position="145"/>
    </location>
</feature>
<sequence>MNKQNMMETLIILLIVAALSLVSNTLGSQNTFVEAIPGMLILVAIAMAGIAMGRYLPGGIPGVAYVVTLGCILTYPGVPGSEFINACMKKVGFVSLCTPILAYAGVAIGKDLDAFAHSGWRIVVLACVIFIGTYFGSAVIAQVILKSMGQI</sequence>
<gene>
    <name evidence="2" type="ORF">SDC9_135876</name>
</gene>